<dbReference type="GO" id="GO:0005576">
    <property type="term" value="C:extracellular region"/>
    <property type="evidence" value="ECO:0007669"/>
    <property type="project" value="UniProtKB-SubCell"/>
</dbReference>
<dbReference type="InterPro" id="IPR011049">
    <property type="entry name" value="Serralysin-like_metalloprot_C"/>
</dbReference>
<comment type="subcellular location">
    <subcellularLocation>
        <location evidence="1">Secreted</location>
    </subcellularLocation>
</comment>
<name>A0A657LPX4_9HYPH</name>
<organism evidence="3 4">
    <name type="scientific">Pararhizobium antarcticum</name>
    <dbReference type="NCBI Taxonomy" id="1798805"/>
    <lineage>
        <taxon>Bacteria</taxon>
        <taxon>Pseudomonadati</taxon>
        <taxon>Pseudomonadota</taxon>
        <taxon>Alphaproteobacteria</taxon>
        <taxon>Hyphomicrobiales</taxon>
        <taxon>Rhizobiaceae</taxon>
        <taxon>Rhizobium/Agrobacterium group</taxon>
        <taxon>Pararhizobium</taxon>
    </lineage>
</organism>
<evidence type="ECO:0000313" key="3">
    <source>
        <dbReference type="EMBL" id="OJF94427.1"/>
    </source>
</evidence>
<dbReference type="SUPFAM" id="SSF51120">
    <property type="entry name" value="beta-Roll"/>
    <property type="match status" value="3"/>
</dbReference>
<dbReference type="Proteomes" id="UP000182661">
    <property type="component" value="Unassembled WGS sequence"/>
</dbReference>
<dbReference type="AlphaFoldDB" id="A0A657LPX4"/>
<dbReference type="GO" id="GO:0005509">
    <property type="term" value="F:calcium ion binding"/>
    <property type="evidence" value="ECO:0007669"/>
    <property type="project" value="InterPro"/>
</dbReference>
<evidence type="ECO:0000313" key="4">
    <source>
        <dbReference type="Proteomes" id="UP000182661"/>
    </source>
</evidence>
<dbReference type="PANTHER" id="PTHR38340:SF1">
    <property type="entry name" value="S-LAYER PROTEIN"/>
    <property type="match status" value="1"/>
</dbReference>
<protein>
    <recommendedName>
        <fullName evidence="5">Peptidase M10 serralysin C-terminal domain-containing protein</fullName>
    </recommendedName>
</protein>
<accession>A0A657LPX4</accession>
<evidence type="ECO:0000256" key="1">
    <source>
        <dbReference type="ARBA" id="ARBA00004613"/>
    </source>
</evidence>
<keyword evidence="2" id="KW-0964">Secreted</keyword>
<sequence length="740" mass="75161">MSANITTKQTTTLNVNQSNDNWVVNIGGSIVVADGHGITNSGPFHDSVIGISGAVVANAKYKAGIFSNGVDAILQVDTMGSIHGYNGIVSYGENTNIKNFGQITAANIGIYSNAVESDIQNGGTITAKTGIYVETASSPLTSVYNTGTIKADIGILGAAGSVNIANGFTGFIEAQTVAIKFSENPQNQNFLSNYGSIESQDVAIQGSAGMDYVSNYHSIKGGIFLGAGDDVFINDGGTVDHAVDGGLGNDLYGFFNGKFDIIDAGGIDTITSDSTLSLNSYSTIENLTLAGVANINGTGNALANIITGNSGNNILDGGQDNVIDTLTGGNGNDTYVLGAGSDIVSDSGGIDRITSSISRSLANYSTIENLTLTGSGNINATGNGLNNVLTGNSGVNTLDGGSGNDTYVLGSGFDKVIDSSGIDTITSSISRSLMSYATIENLTLTGTGNINATGNALNNVLTGNSGMNTLNGGAGNDTYVLGSGFDKVIDSSGTDTITSLISRNLATFSTIENLKLLGAADINGTGNALANTLTGNSGINTLSGETGNDVLIGGAGADKLYGGAGTDTASYAGAKFGVVANLANASVNTGDAKGDTYYSIENLTGSNHSDTLTGNSGANVLTGGTGGDLMTGGAGADTFLFRSVGDSWLAPVGRDTILDFSQSQGDKISLVEIDADQWTSGNQAFVFIGNAAFSGGMGELRFESAATGTYVYADVNGDKVVDFELYFDDAINFQASDFFL</sequence>
<keyword evidence="4" id="KW-1185">Reference proteome</keyword>
<proteinExistence type="predicted"/>
<dbReference type="PANTHER" id="PTHR38340">
    <property type="entry name" value="S-LAYER PROTEIN"/>
    <property type="match status" value="1"/>
</dbReference>
<dbReference type="Pfam" id="PF00353">
    <property type="entry name" value="HemolysinCabind"/>
    <property type="match status" value="6"/>
</dbReference>
<gene>
    <name evidence="3" type="ORF">AX760_20105</name>
</gene>
<reference evidence="3 4" key="1">
    <citation type="submission" date="2016-02" db="EMBL/GenBank/DDBJ databases">
        <title>Genome sequencing of a beta-galactosidase producing bacteria Rhizobium sp. 59.</title>
        <authorList>
            <person name="Wang D."/>
            <person name="Kot W."/>
            <person name="Qin Y."/>
            <person name="Hansen L."/>
            <person name="Naqvi K."/>
            <person name="Rensing C."/>
        </authorList>
    </citation>
    <scope>NUCLEOTIDE SEQUENCE [LARGE SCALE GENOMIC DNA]</scope>
    <source>
        <strain evidence="3 4">59</strain>
    </source>
</reference>
<comment type="caution">
    <text evidence="3">The sequence shown here is derived from an EMBL/GenBank/DDBJ whole genome shotgun (WGS) entry which is preliminary data.</text>
</comment>
<dbReference type="InterPro" id="IPR001343">
    <property type="entry name" value="Hemolysn_Ca-bd"/>
</dbReference>
<evidence type="ECO:0000256" key="2">
    <source>
        <dbReference type="ARBA" id="ARBA00022525"/>
    </source>
</evidence>
<dbReference type="EMBL" id="LSRP01000098">
    <property type="protein sequence ID" value="OJF94427.1"/>
    <property type="molecule type" value="Genomic_DNA"/>
</dbReference>
<evidence type="ECO:0008006" key="5">
    <source>
        <dbReference type="Google" id="ProtNLM"/>
    </source>
</evidence>
<dbReference type="Gene3D" id="2.150.10.10">
    <property type="entry name" value="Serralysin-like metalloprotease, C-terminal"/>
    <property type="match status" value="5"/>
</dbReference>
<dbReference type="InterPro" id="IPR050557">
    <property type="entry name" value="RTX_toxin/Mannuronan_C5-epim"/>
</dbReference>
<dbReference type="PRINTS" id="PR00313">
    <property type="entry name" value="CABNDNGRPT"/>
</dbReference>